<name>A0A9P9EMG2_9HYPO</name>
<feature type="non-terminal residue" evidence="1">
    <location>
        <position position="1"/>
    </location>
</feature>
<dbReference type="OrthoDB" id="5028726at2759"/>
<gene>
    <name evidence="1" type="ORF">B0J13DRAFT_446604</name>
</gene>
<dbReference type="AlphaFoldDB" id="A0A9P9EMG2"/>
<accession>A0A9P9EMG2</accession>
<dbReference type="Proteomes" id="UP000717696">
    <property type="component" value="Unassembled WGS sequence"/>
</dbReference>
<sequence>NTDTGIGRERRNGPEKLNLVWRYIVDEMNWSIGDFVHTLCTSEGQANTRRKTAFARVAYQDLAVLDACIGRSGGPGTAESRGHLIEYLDIGAIELRKEIASLARFKPFHRSQEAEDGGFERLDMRKLIETAEKTCPLLLRTLRGVIQPHSQVRGGYDNLPPQVDGVLVNILAVMCGSQRRNESSGFQLQLSVYLHSKGVKRRQIEALHRLGLCCSYHKTLQVIKRQSEAAAEAVTLRGQQPTAVTAYDNFEQMEHVKEQRVDNESSFHSVTTGQLIEGIEMPEGGLLQSMQNQAARLRVQDIFCCPGNEADAAELEVRFSHGIFVVL</sequence>
<proteinExistence type="predicted"/>
<comment type="caution">
    <text evidence="1">The sequence shown here is derived from an EMBL/GenBank/DDBJ whole genome shotgun (WGS) entry which is preliminary data.</text>
</comment>
<reference evidence="1" key="1">
    <citation type="journal article" date="2021" name="Nat. Commun.">
        <title>Genetic determinants of endophytism in the Arabidopsis root mycobiome.</title>
        <authorList>
            <person name="Mesny F."/>
            <person name="Miyauchi S."/>
            <person name="Thiergart T."/>
            <person name="Pickel B."/>
            <person name="Atanasova L."/>
            <person name="Karlsson M."/>
            <person name="Huettel B."/>
            <person name="Barry K.W."/>
            <person name="Haridas S."/>
            <person name="Chen C."/>
            <person name="Bauer D."/>
            <person name="Andreopoulos W."/>
            <person name="Pangilinan J."/>
            <person name="LaButti K."/>
            <person name="Riley R."/>
            <person name="Lipzen A."/>
            <person name="Clum A."/>
            <person name="Drula E."/>
            <person name="Henrissat B."/>
            <person name="Kohler A."/>
            <person name="Grigoriev I.V."/>
            <person name="Martin F.M."/>
            <person name="Hacquard S."/>
        </authorList>
    </citation>
    <scope>NUCLEOTIDE SEQUENCE</scope>
    <source>
        <strain evidence="1">MPI-CAGE-AT-0021</strain>
    </source>
</reference>
<dbReference type="EMBL" id="JAGMUU010000013">
    <property type="protein sequence ID" value="KAH7140500.1"/>
    <property type="molecule type" value="Genomic_DNA"/>
</dbReference>
<keyword evidence="2" id="KW-1185">Reference proteome</keyword>
<organism evidence="1 2">
    <name type="scientific">Dactylonectria estremocensis</name>
    <dbReference type="NCBI Taxonomy" id="1079267"/>
    <lineage>
        <taxon>Eukaryota</taxon>
        <taxon>Fungi</taxon>
        <taxon>Dikarya</taxon>
        <taxon>Ascomycota</taxon>
        <taxon>Pezizomycotina</taxon>
        <taxon>Sordariomycetes</taxon>
        <taxon>Hypocreomycetidae</taxon>
        <taxon>Hypocreales</taxon>
        <taxon>Nectriaceae</taxon>
        <taxon>Dactylonectria</taxon>
    </lineage>
</organism>
<protein>
    <submittedName>
        <fullName evidence="1">Uncharacterized protein</fullName>
    </submittedName>
</protein>
<evidence type="ECO:0000313" key="2">
    <source>
        <dbReference type="Proteomes" id="UP000717696"/>
    </source>
</evidence>
<evidence type="ECO:0000313" key="1">
    <source>
        <dbReference type="EMBL" id="KAH7140500.1"/>
    </source>
</evidence>